<dbReference type="AlphaFoldDB" id="A0A5F1ZSR9"/>
<dbReference type="OrthoDB" id="341917at2"/>
<dbReference type="Proteomes" id="UP000297946">
    <property type="component" value="Unassembled WGS sequence"/>
</dbReference>
<feature type="domain" description="Lcl C-terminal" evidence="2">
    <location>
        <begin position="206"/>
        <end position="327"/>
    </location>
</feature>
<dbReference type="Proteomes" id="UP000297273">
    <property type="component" value="Unassembled WGS sequence"/>
</dbReference>
<sequence>MRSRSFRFKASFLCLSLLLGFCKATNGYNPGDPSTNEYYETQILKCMLGQLAECAVEPSTAPPTILYKKNLLNSVDFYFGFPGSFNPTVTGAGPVTYSISTGALPAGLSFNTSNGQISGTPTATAVLTSFGVTATNTFGNSTDTFYISVWDPSAIPDTGKATCTDNTGTGTSCAGQDGEFSNIPGFRSYNGPVPHPTYTNQQASVDMIRGLYWKTCSEGQADPTCSGTPTLGDWTWASNVCSNLNVAPGYAGFTTWRLPTMKELLTLVYLGSSTPLVESTYFPNSGASGYWTSTQNADSSVQAYAIDFNLGSSMSYNKASSFAVRCVSGRTMSEPSFVDQGNGIVLEQGSQIYFQKCNNGETYTAGACGTGANTIDWETAVAICDSFVLGGFNWRLPNLDELHLLTDYTDTSDPKIYSVFNSTASAAYWTSSSQGGGVQENQAYANLADTREMALQTKTNFLYFRCVSSGP</sequence>
<evidence type="ECO:0000256" key="1">
    <source>
        <dbReference type="SAM" id="SignalP"/>
    </source>
</evidence>
<gene>
    <name evidence="3" type="ORF">EHO57_13460</name>
    <name evidence="4" type="ORF">EHQ53_09730</name>
</gene>
<dbReference type="EMBL" id="RQGC01000006">
    <property type="protein sequence ID" value="TGL41081.1"/>
    <property type="molecule type" value="Genomic_DNA"/>
</dbReference>
<reference evidence="4" key="1">
    <citation type="submission" date="2018-10" db="EMBL/GenBank/DDBJ databases">
        <authorList>
            <person name="Vincent A.T."/>
            <person name="Schiettekatte O."/>
            <person name="Bourhy P."/>
            <person name="Veyrier F.J."/>
            <person name="Picardeau M."/>
        </authorList>
    </citation>
    <scope>NUCLEOTIDE SEQUENCE</scope>
    <source>
        <strain evidence="4">201702690</strain>
    </source>
</reference>
<proteinExistence type="predicted"/>
<dbReference type="PANTHER" id="PTHR35812:SF1">
    <property type="entry name" value="LIPOPROTEIN"/>
    <property type="match status" value="1"/>
</dbReference>
<protein>
    <submittedName>
        <fullName evidence="3">DUF1566 domain-containing protein</fullName>
    </submittedName>
</protein>
<evidence type="ECO:0000313" key="5">
    <source>
        <dbReference type="Proteomes" id="UP000297273"/>
    </source>
</evidence>
<dbReference type="PANTHER" id="PTHR35812">
    <property type="entry name" value="LIPOPROTEIN"/>
    <property type="match status" value="1"/>
</dbReference>
<dbReference type="InterPro" id="IPR013783">
    <property type="entry name" value="Ig-like_fold"/>
</dbReference>
<dbReference type="Pfam" id="PF05345">
    <property type="entry name" value="He_PIG"/>
    <property type="match status" value="1"/>
</dbReference>
<feature type="signal peptide" evidence="1">
    <location>
        <begin position="1"/>
        <end position="24"/>
    </location>
</feature>
<accession>A0A5F1ZSR9</accession>
<reference evidence="5 6" key="2">
    <citation type="journal article" date="2019" name="PLoS Negl. Trop. Dis.">
        <title>Revisiting the worldwide diversity of Leptospira species in the environment.</title>
        <authorList>
            <person name="Vincent A.T."/>
            <person name="Schiettekatte O."/>
            <person name="Bourhy P."/>
            <person name="Veyrier F.J."/>
            <person name="Picardeau M."/>
        </authorList>
    </citation>
    <scope>NUCLEOTIDE SEQUENCE [LARGE SCALE GENOMIC DNA]</scope>
    <source>
        <strain evidence="5">201702690</strain>
        <strain evidence="3 6">SSW18</strain>
    </source>
</reference>
<evidence type="ECO:0000313" key="4">
    <source>
        <dbReference type="EMBL" id="TGL41081.1"/>
    </source>
</evidence>
<evidence type="ECO:0000313" key="6">
    <source>
        <dbReference type="Proteomes" id="UP000297946"/>
    </source>
</evidence>
<dbReference type="InterPro" id="IPR015919">
    <property type="entry name" value="Cadherin-like_sf"/>
</dbReference>
<dbReference type="SUPFAM" id="SSF49313">
    <property type="entry name" value="Cadherin-like"/>
    <property type="match status" value="1"/>
</dbReference>
<dbReference type="GO" id="GO:0016020">
    <property type="term" value="C:membrane"/>
    <property type="evidence" value="ECO:0007669"/>
    <property type="project" value="InterPro"/>
</dbReference>
<evidence type="ECO:0000259" key="2">
    <source>
        <dbReference type="Pfam" id="PF07603"/>
    </source>
</evidence>
<keyword evidence="1" id="KW-0732">Signal</keyword>
<organism evidence="3 6">
    <name type="scientific">Leptospira langatensis</name>
    <dbReference type="NCBI Taxonomy" id="2484983"/>
    <lineage>
        <taxon>Bacteria</taxon>
        <taxon>Pseudomonadati</taxon>
        <taxon>Spirochaetota</taxon>
        <taxon>Spirochaetia</taxon>
        <taxon>Leptospirales</taxon>
        <taxon>Leptospiraceae</taxon>
        <taxon>Leptospira</taxon>
    </lineage>
</organism>
<evidence type="ECO:0000313" key="3">
    <source>
        <dbReference type="EMBL" id="TGK00283.1"/>
    </source>
</evidence>
<dbReference type="EMBL" id="RQER01000007">
    <property type="protein sequence ID" value="TGK00283.1"/>
    <property type="molecule type" value="Genomic_DNA"/>
</dbReference>
<feature type="domain" description="Lcl C-terminal" evidence="2">
    <location>
        <begin position="344"/>
        <end position="467"/>
    </location>
</feature>
<name>A0A5F1ZSR9_9LEPT</name>
<feature type="chain" id="PRO_5043206948" evidence="1">
    <location>
        <begin position="25"/>
        <end position="471"/>
    </location>
</feature>
<dbReference type="GO" id="GO:0005509">
    <property type="term" value="F:calcium ion binding"/>
    <property type="evidence" value="ECO:0007669"/>
    <property type="project" value="InterPro"/>
</dbReference>
<dbReference type="InterPro" id="IPR011460">
    <property type="entry name" value="Lcl_C"/>
</dbReference>
<keyword evidence="5" id="KW-1185">Reference proteome</keyword>
<dbReference type="Gene3D" id="2.60.40.10">
    <property type="entry name" value="Immunoglobulins"/>
    <property type="match status" value="1"/>
</dbReference>
<dbReference type="Pfam" id="PF07603">
    <property type="entry name" value="Lcl_C"/>
    <property type="match status" value="2"/>
</dbReference>
<comment type="caution">
    <text evidence="3">The sequence shown here is derived from an EMBL/GenBank/DDBJ whole genome shotgun (WGS) entry which is preliminary data.</text>
</comment>